<evidence type="ECO:0000313" key="5">
    <source>
        <dbReference type="EMBL" id="EAQ78504.1"/>
    </source>
</evidence>
<evidence type="ECO:0000256" key="2">
    <source>
        <dbReference type="ARBA" id="ARBA00023125"/>
    </source>
</evidence>
<keyword evidence="3" id="KW-0804">Transcription</keyword>
<dbReference type="InterPro" id="IPR008920">
    <property type="entry name" value="TF_FadR/GntR_C"/>
</dbReference>
<comment type="caution">
    <text evidence="5">The sequence shown here is derived from an EMBL/GenBank/DDBJ whole genome shotgun (WGS) entry which is preliminary data.</text>
</comment>
<dbReference type="SMART" id="SM00895">
    <property type="entry name" value="FCD"/>
    <property type="match status" value="1"/>
</dbReference>
<dbReference type="InterPro" id="IPR000485">
    <property type="entry name" value="AsnC-type_HTH_dom"/>
</dbReference>
<dbReference type="SUPFAM" id="SSF46785">
    <property type="entry name" value="Winged helix' DNA-binding domain"/>
    <property type="match status" value="1"/>
</dbReference>
<dbReference type="InterPro" id="IPR036390">
    <property type="entry name" value="WH_DNA-bd_sf"/>
</dbReference>
<accession>A3ZY42</accession>
<dbReference type="GO" id="GO:0003700">
    <property type="term" value="F:DNA-binding transcription factor activity"/>
    <property type="evidence" value="ECO:0007669"/>
    <property type="project" value="InterPro"/>
</dbReference>
<name>A3ZY42_9BACT</name>
<dbReference type="Proteomes" id="UP000004358">
    <property type="component" value="Unassembled WGS sequence"/>
</dbReference>
<dbReference type="PANTHER" id="PTHR43537:SF5">
    <property type="entry name" value="UXU OPERON TRANSCRIPTIONAL REGULATOR"/>
    <property type="match status" value="1"/>
</dbReference>
<evidence type="ECO:0000313" key="6">
    <source>
        <dbReference type="Proteomes" id="UP000004358"/>
    </source>
</evidence>
<dbReference type="STRING" id="314230.DSM3645_26514"/>
<dbReference type="PRINTS" id="PR00035">
    <property type="entry name" value="HTHGNTR"/>
</dbReference>
<keyword evidence="1" id="KW-0805">Transcription regulation</keyword>
<protein>
    <submittedName>
        <fullName evidence="5">Transcriptional regulator, GntR family protein</fullName>
    </submittedName>
</protein>
<dbReference type="Pfam" id="PF00392">
    <property type="entry name" value="GntR"/>
    <property type="match status" value="1"/>
</dbReference>
<dbReference type="GO" id="GO:0043565">
    <property type="term" value="F:sequence-specific DNA binding"/>
    <property type="evidence" value="ECO:0007669"/>
    <property type="project" value="InterPro"/>
</dbReference>
<evidence type="ECO:0000259" key="4">
    <source>
        <dbReference type="PROSITE" id="PS50949"/>
    </source>
</evidence>
<dbReference type="AlphaFoldDB" id="A3ZY42"/>
<dbReference type="PRINTS" id="PR00033">
    <property type="entry name" value="HTHASNC"/>
</dbReference>
<sequence>MSSVSLSAVAYQRILQCMLDHSLSGDRRISESELARKLGISRTPIREAICRLESEGLLYQVVGSGTYIARPDRKKLLDAFDVREALECQAVVKATKRMSVRERTELKLQCDNMHAAISALRDSGEKVMTGDALKQFLVSDLKFHLLLLRAANNQFAMKIVTDSRIRDYVFGDSTHERTLRHLAWVWLLHARVSREVQRKNARKAQYWMRRHIRQSRNDALVALQKSRTAGSPRQPAPPELTNLLQSVCEELAVISTPPAESSE</sequence>
<gene>
    <name evidence="5" type="ORF">DSM3645_26514</name>
</gene>
<organism evidence="5 6">
    <name type="scientific">Blastopirellula marina DSM 3645</name>
    <dbReference type="NCBI Taxonomy" id="314230"/>
    <lineage>
        <taxon>Bacteria</taxon>
        <taxon>Pseudomonadati</taxon>
        <taxon>Planctomycetota</taxon>
        <taxon>Planctomycetia</taxon>
        <taxon>Pirellulales</taxon>
        <taxon>Pirellulaceae</taxon>
        <taxon>Blastopirellula</taxon>
    </lineage>
</organism>
<dbReference type="SUPFAM" id="SSF48008">
    <property type="entry name" value="GntR ligand-binding domain-like"/>
    <property type="match status" value="1"/>
</dbReference>
<proteinExistence type="predicted"/>
<keyword evidence="2" id="KW-0238">DNA-binding</keyword>
<dbReference type="PANTHER" id="PTHR43537">
    <property type="entry name" value="TRANSCRIPTIONAL REGULATOR, GNTR FAMILY"/>
    <property type="match status" value="1"/>
</dbReference>
<dbReference type="CDD" id="cd07377">
    <property type="entry name" value="WHTH_GntR"/>
    <property type="match status" value="1"/>
</dbReference>
<dbReference type="PROSITE" id="PS50949">
    <property type="entry name" value="HTH_GNTR"/>
    <property type="match status" value="1"/>
</dbReference>
<dbReference type="InterPro" id="IPR011711">
    <property type="entry name" value="GntR_C"/>
</dbReference>
<dbReference type="HOGENOM" id="CLU_017584_5_1_0"/>
<dbReference type="RefSeq" id="WP_002653197.1">
    <property type="nucleotide sequence ID" value="NZ_CH672376.1"/>
</dbReference>
<dbReference type="Gene3D" id="1.20.120.530">
    <property type="entry name" value="GntR ligand-binding domain-like"/>
    <property type="match status" value="1"/>
</dbReference>
<dbReference type="Pfam" id="PF07729">
    <property type="entry name" value="FCD"/>
    <property type="match status" value="1"/>
</dbReference>
<dbReference type="eggNOG" id="COG1802">
    <property type="taxonomic scope" value="Bacteria"/>
</dbReference>
<dbReference type="EMBL" id="AANZ01000020">
    <property type="protein sequence ID" value="EAQ78504.1"/>
    <property type="molecule type" value="Genomic_DNA"/>
</dbReference>
<dbReference type="OrthoDB" id="114741at2"/>
<dbReference type="InterPro" id="IPR036388">
    <property type="entry name" value="WH-like_DNA-bd_sf"/>
</dbReference>
<dbReference type="SMART" id="SM00345">
    <property type="entry name" value="HTH_GNTR"/>
    <property type="match status" value="1"/>
</dbReference>
<evidence type="ECO:0000256" key="3">
    <source>
        <dbReference type="ARBA" id="ARBA00023163"/>
    </source>
</evidence>
<dbReference type="Gene3D" id="1.10.10.10">
    <property type="entry name" value="Winged helix-like DNA-binding domain superfamily/Winged helix DNA-binding domain"/>
    <property type="match status" value="1"/>
</dbReference>
<evidence type="ECO:0000256" key="1">
    <source>
        <dbReference type="ARBA" id="ARBA00023015"/>
    </source>
</evidence>
<feature type="domain" description="HTH gntR-type" evidence="4">
    <location>
        <begin position="4"/>
        <end position="71"/>
    </location>
</feature>
<reference evidence="5 6" key="1">
    <citation type="submission" date="2006-02" db="EMBL/GenBank/DDBJ databases">
        <authorList>
            <person name="Amann R."/>
            <person name="Ferriera S."/>
            <person name="Johnson J."/>
            <person name="Kravitz S."/>
            <person name="Halpern A."/>
            <person name="Remington K."/>
            <person name="Beeson K."/>
            <person name="Tran B."/>
            <person name="Rogers Y.-H."/>
            <person name="Friedman R."/>
            <person name="Venter J.C."/>
        </authorList>
    </citation>
    <scope>NUCLEOTIDE SEQUENCE [LARGE SCALE GENOMIC DNA]</scope>
    <source>
        <strain evidence="5 6">DSM 3645</strain>
    </source>
</reference>
<dbReference type="InterPro" id="IPR000524">
    <property type="entry name" value="Tscrpt_reg_HTH_GntR"/>
</dbReference>